<protein>
    <submittedName>
        <fullName evidence="1">Uncharacterized protein</fullName>
    </submittedName>
</protein>
<dbReference type="EMBL" id="CP148074">
    <property type="protein sequence ID" value="WXL24653.1"/>
    <property type="molecule type" value="Genomic_DNA"/>
</dbReference>
<evidence type="ECO:0000313" key="2">
    <source>
        <dbReference type="Proteomes" id="UP001476583"/>
    </source>
</evidence>
<dbReference type="Proteomes" id="UP001476583">
    <property type="component" value="Chromosome"/>
</dbReference>
<organism evidence="1 2">
    <name type="scientific">Ectopseudomonas mendocina</name>
    <name type="common">Pseudomonas mendocina</name>
    <dbReference type="NCBI Taxonomy" id="300"/>
    <lineage>
        <taxon>Bacteria</taxon>
        <taxon>Pseudomonadati</taxon>
        <taxon>Pseudomonadota</taxon>
        <taxon>Gammaproteobacteria</taxon>
        <taxon>Pseudomonadales</taxon>
        <taxon>Pseudomonadaceae</taxon>
        <taxon>Ectopseudomonas</taxon>
    </lineage>
</organism>
<gene>
    <name evidence="1" type="ORF">WG219_15190</name>
</gene>
<name>A0ABZ2RD06_ECTME</name>
<accession>A0ABZ2RD06</accession>
<evidence type="ECO:0000313" key="1">
    <source>
        <dbReference type="EMBL" id="WXL24653.1"/>
    </source>
</evidence>
<sequence>MQIDLRADFLDHVVAELQALGVQPPSNDLTECALLLFKLERRCPHTRPRNTALAATFKVPAELQRGFDRLVEAIHRGDPLKPYLSRQTFNPAKSDGLLDDWGILHFHLGENMQASGLISGTKDVAFALVNDACVYFIDSMPHGPDHPDTWVQENLVHLIDQNWPELLPSSAVGMTPDQLSLIQRRNLRKKRVNVTVSNTSGGALFAPGGGFMSNGTAMADVMKLQRLYAELDYLEALFRQYEAAIREALGEPESAIKLQGRFCGGYVRIYASNGAELQLIQATTGAEENPRA</sequence>
<reference evidence="1 2" key="1">
    <citation type="submission" date="2024-03" db="EMBL/GenBank/DDBJ databases">
        <title>Complete genome of BD2.</title>
        <authorList>
            <person name="Cao G."/>
        </authorList>
    </citation>
    <scope>NUCLEOTIDE SEQUENCE [LARGE SCALE GENOMIC DNA]</scope>
    <source>
        <strain evidence="1 2">BD2</strain>
    </source>
</reference>
<proteinExistence type="predicted"/>
<keyword evidence="2" id="KW-1185">Reference proteome</keyword>